<dbReference type="Proteomes" id="UP000824120">
    <property type="component" value="Chromosome 7"/>
</dbReference>
<keyword evidence="4 7" id="KW-1133">Transmembrane helix</keyword>
<evidence type="ECO:0000256" key="2">
    <source>
        <dbReference type="ARBA" id="ARBA00022692"/>
    </source>
</evidence>
<organism evidence="9 10">
    <name type="scientific">Solanum commersonii</name>
    <name type="common">Commerson's wild potato</name>
    <name type="synonym">Commerson's nightshade</name>
    <dbReference type="NCBI Taxonomy" id="4109"/>
    <lineage>
        <taxon>Eukaryota</taxon>
        <taxon>Viridiplantae</taxon>
        <taxon>Streptophyta</taxon>
        <taxon>Embryophyta</taxon>
        <taxon>Tracheophyta</taxon>
        <taxon>Spermatophyta</taxon>
        <taxon>Magnoliopsida</taxon>
        <taxon>eudicotyledons</taxon>
        <taxon>Gunneridae</taxon>
        <taxon>Pentapetalae</taxon>
        <taxon>asterids</taxon>
        <taxon>lamiids</taxon>
        <taxon>Solanales</taxon>
        <taxon>Solanaceae</taxon>
        <taxon>Solanoideae</taxon>
        <taxon>Solaneae</taxon>
        <taxon>Solanum</taxon>
    </lineage>
</organism>
<evidence type="ECO:0000256" key="5">
    <source>
        <dbReference type="ARBA" id="ARBA00023043"/>
    </source>
</evidence>
<dbReference type="PANTHER" id="PTHR24186">
    <property type="entry name" value="PROTEIN PHOSPHATASE 1 REGULATORY SUBUNIT"/>
    <property type="match status" value="1"/>
</dbReference>
<evidence type="ECO:0000259" key="8">
    <source>
        <dbReference type="Pfam" id="PF13962"/>
    </source>
</evidence>
<dbReference type="EMBL" id="JACXVP010000007">
    <property type="protein sequence ID" value="KAG5595904.1"/>
    <property type="molecule type" value="Genomic_DNA"/>
</dbReference>
<gene>
    <name evidence="9" type="ORF">H5410_037136</name>
</gene>
<keyword evidence="6 7" id="KW-0472">Membrane</keyword>
<protein>
    <recommendedName>
        <fullName evidence="8">PGG domain-containing protein</fullName>
    </recommendedName>
</protein>
<feature type="transmembrane region" description="Helical" evidence="7">
    <location>
        <begin position="234"/>
        <end position="259"/>
    </location>
</feature>
<keyword evidence="10" id="KW-1185">Reference proteome</keyword>
<dbReference type="OrthoDB" id="10040922at2759"/>
<sequence>MATLLHHIQPWMQKSIVESEARMEHRMEGMMDRKSQAVNKHLNAFELRVLERSAPAIDLSALQTDVASLRTDVEAILAAPSVEPQVAPTTLDDDTVLEALFKTVLSHLFSATSRMMLVVPPQAESDGNDHEDRARSDEKVVENIMKTAQMHLIVATLLMTVTFTAGFTLPGGFKSDTNSPNKGMAILLRRTAFRVFVVSDAIAFTCSSGAVFAYFAMAANAISAVTELTVIIHLYNMAIALQIYAMAAVVVAFATGMYVTLEHSVGLAVTVCFIGCISFIVFCLSMILLPQKRPT</sequence>
<evidence type="ECO:0000313" key="10">
    <source>
        <dbReference type="Proteomes" id="UP000824120"/>
    </source>
</evidence>
<evidence type="ECO:0000313" key="9">
    <source>
        <dbReference type="EMBL" id="KAG5595904.1"/>
    </source>
</evidence>
<dbReference type="AlphaFoldDB" id="A0A9J5Y8M7"/>
<keyword evidence="5" id="KW-0040">ANK repeat</keyword>
<keyword evidence="3" id="KW-0677">Repeat</keyword>
<proteinExistence type="predicted"/>
<name>A0A9J5Y8M7_SOLCO</name>
<dbReference type="InterPro" id="IPR026961">
    <property type="entry name" value="PGG_dom"/>
</dbReference>
<dbReference type="Pfam" id="PF13962">
    <property type="entry name" value="PGG"/>
    <property type="match status" value="1"/>
</dbReference>
<evidence type="ECO:0000256" key="7">
    <source>
        <dbReference type="SAM" id="Phobius"/>
    </source>
</evidence>
<evidence type="ECO:0000256" key="3">
    <source>
        <dbReference type="ARBA" id="ARBA00022737"/>
    </source>
</evidence>
<evidence type="ECO:0000256" key="4">
    <source>
        <dbReference type="ARBA" id="ARBA00022989"/>
    </source>
</evidence>
<evidence type="ECO:0000256" key="6">
    <source>
        <dbReference type="ARBA" id="ARBA00023136"/>
    </source>
</evidence>
<accession>A0A9J5Y8M7</accession>
<dbReference type="PANTHER" id="PTHR24186:SF50">
    <property type="entry name" value="ANKYRIN REPEAT-CONTAINING PROTEIN ITN1-LIKE ISOFORM X1"/>
    <property type="match status" value="1"/>
</dbReference>
<feature type="transmembrane region" description="Helical" evidence="7">
    <location>
        <begin position="193"/>
        <end position="222"/>
    </location>
</feature>
<feature type="domain" description="PGG" evidence="8">
    <location>
        <begin position="143"/>
        <end position="259"/>
    </location>
</feature>
<feature type="transmembrane region" description="Helical" evidence="7">
    <location>
        <begin position="265"/>
        <end position="289"/>
    </location>
</feature>
<feature type="transmembrane region" description="Helical" evidence="7">
    <location>
        <begin position="152"/>
        <end position="173"/>
    </location>
</feature>
<evidence type="ECO:0000256" key="1">
    <source>
        <dbReference type="ARBA" id="ARBA00004141"/>
    </source>
</evidence>
<comment type="subcellular location">
    <subcellularLocation>
        <location evidence="1">Membrane</location>
        <topology evidence="1">Multi-pass membrane protein</topology>
    </subcellularLocation>
</comment>
<dbReference type="GO" id="GO:0005886">
    <property type="term" value="C:plasma membrane"/>
    <property type="evidence" value="ECO:0007669"/>
    <property type="project" value="TreeGrafter"/>
</dbReference>
<comment type="caution">
    <text evidence="9">The sequence shown here is derived from an EMBL/GenBank/DDBJ whole genome shotgun (WGS) entry which is preliminary data.</text>
</comment>
<keyword evidence="2 7" id="KW-0812">Transmembrane</keyword>
<reference evidence="9 10" key="1">
    <citation type="submission" date="2020-09" db="EMBL/GenBank/DDBJ databases">
        <title>De no assembly of potato wild relative species, Solanum commersonii.</title>
        <authorList>
            <person name="Cho K."/>
        </authorList>
    </citation>
    <scope>NUCLEOTIDE SEQUENCE [LARGE SCALE GENOMIC DNA]</scope>
    <source>
        <strain evidence="9">LZ3.2</strain>
        <tissue evidence="9">Leaf</tissue>
    </source>
</reference>